<evidence type="ECO:0000313" key="3">
    <source>
        <dbReference type="EMBL" id="CAF3501881.1"/>
    </source>
</evidence>
<dbReference type="Proteomes" id="UP000682733">
    <property type="component" value="Unassembled WGS sequence"/>
</dbReference>
<feature type="compositionally biased region" description="Polar residues" evidence="1">
    <location>
        <begin position="233"/>
        <end position="247"/>
    </location>
</feature>
<feature type="compositionally biased region" description="Polar residues" evidence="1">
    <location>
        <begin position="189"/>
        <end position="208"/>
    </location>
</feature>
<evidence type="ECO:0000313" key="2">
    <source>
        <dbReference type="EMBL" id="CAF0727641.1"/>
    </source>
</evidence>
<protein>
    <submittedName>
        <fullName evidence="3">Uncharacterized protein</fullName>
    </submittedName>
</protein>
<dbReference type="Proteomes" id="UP000677228">
    <property type="component" value="Unassembled WGS sequence"/>
</dbReference>
<dbReference type="EMBL" id="CAJOBA010000079">
    <property type="protein sequence ID" value="CAF3501881.1"/>
    <property type="molecule type" value="Genomic_DNA"/>
</dbReference>
<sequence>MRRAARPCEVFAYITNYYKESGAMSTNVDRSQSDFRDQPNGPMQHQLMYNGYGNGNEYRFPPQNNEFVSGPVGQFQQVQNHMYDSTAIANSAMLNLAQYQYSSQHMGLPFEQQSSGQYMGLRQQQRVTQQQLLLPDANSSLSEGNLISCSSFQRTESDQPPLQQQPFATMIHTNTLSQPQVTNTLHQQPAVMSSSHMNQCATTATPRNTNKRGPDGRSSDFEDRHRSAKRPTIISNHTPRTSQNANDDVNVQRQIPQHNQQLAQRRLNFNAQDTSTSAMHNTQQQVSVAALRFASSRYPFSPFSVVSQEEIREKVVAQALMDHAKTKNFDLKLAGYRKAPQNNDGYRVLIFVENVESFTFLYEEINWPDDINNMNYDTKFPSIPPQLSLVLPLVPFHVDWMNL</sequence>
<feature type="region of interest" description="Disordered" evidence="1">
    <location>
        <begin position="189"/>
        <end position="247"/>
    </location>
</feature>
<proteinExistence type="predicted"/>
<organism evidence="3 4">
    <name type="scientific">Didymodactylos carnosus</name>
    <dbReference type="NCBI Taxonomy" id="1234261"/>
    <lineage>
        <taxon>Eukaryota</taxon>
        <taxon>Metazoa</taxon>
        <taxon>Spiralia</taxon>
        <taxon>Gnathifera</taxon>
        <taxon>Rotifera</taxon>
        <taxon>Eurotatoria</taxon>
        <taxon>Bdelloidea</taxon>
        <taxon>Philodinida</taxon>
        <taxon>Philodinidae</taxon>
        <taxon>Didymodactylos</taxon>
    </lineage>
</organism>
<feature type="compositionally biased region" description="Basic and acidic residues" evidence="1">
    <location>
        <begin position="212"/>
        <end position="225"/>
    </location>
</feature>
<dbReference type="EMBL" id="CAJNOK010000079">
    <property type="protein sequence ID" value="CAF0727641.1"/>
    <property type="molecule type" value="Genomic_DNA"/>
</dbReference>
<reference evidence="3" key="1">
    <citation type="submission" date="2021-02" db="EMBL/GenBank/DDBJ databases">
        <authorList>
            <person name="Nowell W R."/>
        </authorList>
    </citation>
    <scope>NUCLEOTIDE SEQUENCE</scope>
</reference>
<name>A0A8S2GFG9_9BILA</name>
<evidence type="ECO:0000313" key="4">
    <source>
        <dbReference type="Proteomes" id="UP000682733"/>
    </source>
</evidence>
<gene>
    <name evidence="2" type="ORF">OVA965_LOCUS559</name>
    <name evidence="3" type="ORF">TMI583_LOCUS559</name>
</gene>
<dbReference type="AlphaFoldDB" id="A0A8S2GFG9"/>
<accession>A0A8S2GFG9</accession>
<evidence type="ECO:0000256" key="1">
    <source>
        <dbReference type="SAM" id="MobiDB-lite"/>
    </source>
</evidence>
<comment type="caution">
    <text evidence="3">The sequence shown here is derived from an EMBL/GenBank/DDBJ whole genome shotgun (WGS) entry which is preliminary data.</text>
</comment>